<organismHost>
    <name type="scientific">Ovis aries</name>
    <name type="common">Sheep</name>
    <dbReference type="NCBI Taxonomy" id="9940"/>
</organismHost>
<reference evidence="1 2" key="1">
    <citation type="submission" date="2010-04" db="EMBL/GenBank/DDBJ databases">
        <title>Novel immune-modulators identified by a rapid, functional screen of the Parapox virus genome.</title>
        <authorList>
            <person name="McGuire M.J."/>
            <person name="Sykes K.F."/>
            <person name="Johnston S.A."/>
        </authorList>
    </citation>
    <scope>NUCLEOTIDE SEQUENCE [LARGE SCALE GENOMIC DNA]</scope>
    <source>
        <strain evidence="1">D1701</strain>
    </source>
</reference>
<organism evidence="1 2">
    <name type="scientific">Orf virus</name>
    <name type="common">ORFV</name>
    <dbReference type="NCBI Taxonomy" id="10258"/>
    <lineage>
        <taxon>Viruses</taxon>
        <taxon>Varidnaviria</taxon>
        <taxon>Bamfordvirae</taxon>
        <taxon>Nucleocytoviricota</taxon>
        <taxon>Pokkesviricetes</taxon>
        <taxon>Chitovirales</taxon>
        <taxon>Poxviridae</taxon>
        <taxon>Chordopoxvirinae</taxon>
        <taxon>Parapoxvirus</taxon>
        <taxon>Parapoxvirus orf</taxon>
    </lineage>
</organism>
<protein>
    <submittedName>
        <fullName evidence="1">PP162</fullName>
    </submittedName>
</protein>
<proteinExistence type="predicted"/>
<evidence type="ECO:0000313" key="1">
    <source>
        <dbReference type="EMBL" id="ADY76920.1"/>
    </source>
</evidence>
<accession>F1AWY8</accession>
<organismHost>
    <name type="scientific">Capra hircus</name>
    <name type="common">Goat</name>
    <dbReference type="NCBI Taxonomy" id="9925"/>
</organismHost>
<organismHost>
    <name type="scientific">Homo sapiens</name>
    <name type="common">Human</name>
    <dbReference type="NCBI Taxonomy" id="9606"/>
</organismHost>
<name>F1AWY8_ORFV</name>
<dbReference type="EMBL" id="HM133903">
    <property type="protein sequence ID" value="ADY76920.1"/>
    <property type="molecule type" value="Genomic_DNA"/>
</dbReference>
<dbReference type="Proteomes" id="UP000103309">
    <property type="component" value="Segment"/>
</dbReference>
<sequence length="138" mass="14138">MPTIPSAPTGRTQSVIAPSRTACANSRLATMLGSRNLMMLKYGHSQTSRAQVATSSTLLRALFSGGMSLPSASATRSSGEISSLGIISFTSAGSMARQTVSTSVRESLIRAQAVHGAHVSANTAETRPLPTIATTSGS</sequence>
<evidence type="ECO:0000313" key="2">
    <source>
        <dbReference type="Proteomes" id="UP000103309"/>
    </source>
</evidence>